<dbReference type="PANTHER" id="PTHR34703:SF1">
    <property type="entry name" value="ANTIPORTER SUBUNIT MNHG2-RELATED"/>
    <property type="match status" value="1"/>
</dbReference>
<dbReference type="InterPro" id="IPR005133">
    <property type="entry name" value="PhaG_MnhG_YufB"/>
</dbReference>
<dbReference type="eggNOG" id="COG1320">
    <property type="taxonomic scope" value="Bacteria"/>
</dbReference>
<dbReference type="RefSeq" id="WP_012828638.1">
    <property type="nucleotide sequence ID" value="NC_013440.1"/>
</dbReference>
<dbReference type="GO" id="GO:0015385">
    <property type="term" value="F:sodium:proton antiporter activity"/>
    <property type="evidence" value="ECO:0007669"/>
    <property type="project" value="TreeGrafter"/>
</dbReference>
<protein>
    <submittedName>
        <fullName evidence="3">Monovalent cation/proton antiporter, MnhG/PhaG subunit</fullName>
    </submittedName>
</protein>
<feature type="transmembrane region" description="Helical" evidence="2">
    <location>
        <begin position="64"/>
        <end position="83"/>
    </location>
</feature>
<dbReference type="Pfam" id="PF03334">
    <property type="entry name" value="PhaG_MnhG_YufB"/>
    <property type="match status" value="1"/>
</dbReference>
<keyword evidence="2" id="KW-0472">Membrane</keyword>
<keyword evidence="2" id="KW-1133">Transmembrane helix</keyword>
<reference evidence="3 4" key="1">
    <citation type="journal article" date="2010" name="Stand. Genomic Sci.">
        <title>Complete genome sequence of Haliangium ochraceum type strain (SMP-2).</title>
        <authorList>
            <consortium name="US DOE Joint Genome Institute (JGI-PGF)"/>
            <person name="Ivanova N."/>
            <person name="Daum C."/>
            <person name="Lang E."/>
            <person name="Abt B."/>
            <person name="Kopitz M."/>
            <person name="Saunders E."/>
            <person name="Lapidus A."/>
            <person name="Lucas S."/>
            <person name="Glavina Del Rio T."/>
            <person name="Nolan M."/>
            <person name="Tice H."/>
            <person name="Copeland A."/>
            <person name="Cheng J.F."/>
            <person name="Chen F."/>
            <person name="Bruce D."/>
            <person name="Goodwin L."/>
            <person name="Pitluck S."/>
            <person name="Mavromatis K."/>
            <person name="Pati A."/>
            <person name="Mikhailova N."/>
            <person name="Chen A."/>
            <person name="Palaniappan K."/>
            <person name="Land M."/>
            <person name="Hauser L."/>
            <person name="Chang Y.J."/>
            <person name="Jeffries C.D."/>
            <person name="Detter J.C."/>
            <person name="Brettin T."/>
            <person name="Rohde M."/>
            <person name="Goker M."/>
            <person name="Bristow J."/>
            <person name="Markowitz V."/>
            <person name="Eisen J.A."/>
            <person name="Hugenholtz P."/>
            <person name="Kyrpides N.C."/>
            <person name="Klenk H.P."/>
        </authorList>
    </citation>
    <scope>NUCLEOTIDE SEQUENCE [LARGE SCALE GENOMIC DNA]</scope>
    <source>
        <strain evidence="4">DSM 14365 / CIP 107738 / JCM 11303 / AJ 13395 / SMP-2</strain>
    </source>
</reference>
<feature type="transmembrane region" description="Helical" evidence="2">
    <location>
        <begin position="6"/>
        <end position="27"/>
    </location>
</feature>
<evidence type="ECO:0000313" key="3">
    <source>
        <dbReference type="EMBL" id="ACY16039.1"/>
    </source>
</evidence>
<dbReference type="EMBL" id="CP001804">
    <property type="protein sequence ID" value="ACY16039.1"/>
    <property type="molecule type" value="Genomic_DNA"/>
</dbReference>
<dbReference type="STRING" id="502025.Hoch_3537"/>
<dbReference type="PANTHER" id="PTHR34703">
    <property type="entry name" value="ANTIPORTER SUBUNIT MNHG2-RELATED"/>
    <property type="match status" value="1"/>
</dbReference>
<proteinExistence type="predicted"/>
<keyword evidence="2" id="KW-0812">Transmembrane</keyword>
<accession>D0LWA7</accession>
<evidence type="ECO:0000256" key="2">
    <source>
        <dbReference type="SAM" id="Phobius"/>
    </source>
</evidence>
<dbReference type="OrthoDB" id="5346950at2"/>
<dbReference type="NCBIfam" id="TIGR01300">
    <property type="entry name" value="CPA3_mnhG_phaG"/>
    <property type="match status" value="1"/>
</dbReference>
<gene>
    <name evidence="3" type="ordered locus">Hoch_3537</name>
</gene>
<evidence type="ECO:0000313" key="4">
    <source>
        <dbReference type="Proteomes" id="UP000001880"/>
    </source>
</evidence>
<dbReference type="AlphaFoldDB" id="D0LWA7"/>
<dbReference type="Proteomes" id="UP000001880">
    <property type="component" value="Chromosome"/>
</dbReference>
<name>D0LWA7_HALO1</name>
<sequence length="155" mass="15600">MSWLGGGIALAGVCLILVAAIGLVRMPDLYARMQASSKAATVGVALIGITAALTLGGTSVSVRAILVSLFFCVTAPVAAHAIGRAAYRSGVPLAGEAELDELDAALVGAAAHDASESRAGESRDQRASSATPQRERVAPDATRAPSDSAAERDGE</sequence>
<organism evidence="3 4">
    <name type="scientific">Haliangium ochraceum (strain DSM 14365 / JCM 11303 / SMP-2)</name>
    <dbReference type="NCBI Taxonomy" id="502025"/>
    <lineage>
        <taxon>Bacteria</taxon>
        <taxon>Pseudomonadati</taxon>
        <taxon>Myxococcota</taxon>
        <taxon>Polyangia</taxon>
        <taxon>Haliangiales</taxon>
        <taxon>Kofleriaceae</taxon>
        <taxon>Haliangium</taxon>
    </lineage>
</organism>
<dbReference type="KEGG" id="hoh:Hoch_3537"/>
<keyword evidence="4" id="KW-1185">Reference proteome</keyword>
<dbReference type="NCBIfam" id="NF009314">
    <property type="entry name" value="PRK12674.1-2"/>
    <property type="match status" value="1"/>
</dbReference>
<evidence type="ECO:0000256" key="1">
    <source>
        <dbReference type="SAM" id="MobiDB-lite"/>
    </source>
</evidence>
<feature type="compositionally biased region" description="Basic and acidic residues" evidence="1">
    <location>
        <begin position="113"/>
        <end position="126"/>
    </location>
</feature>
<dbReference type="HOGENOM" id="CLU_121334_0_1_7"/>
<feature type="region of interest" description="Disordered" evidence="1">
    <location>
        <begin position="113"/>
        <end position="155"/>
    </location>
</feature>
<feature type="transmembrane region" description="Helical" evidence="2">
    <location>
        <begin position="39"/>
        <end position="58"/>
    </location>
</feature>